<evidence type="ECO:0000256" key="5">
    <source>
        <dbReference type="SAM" id="SignalP"/>
    </source>
</evidence>
<keyword evidence="1" id="KW-0880">Kelch repeat</keyword>
<evidence type="ECO:0008006" key="8">
    <source>
        <dbReference type="Google" id="ProtNLM"/>
    </source>
</evidence>
<organism evidence="6 7">
    <name type="scientific">Mycena venus</name>
    <dbReference type="NCBI Taxonomy" id="2733690"/>
    <lineage>
        <taxon>Eukaryota</taxon>
        <taxon>Fungi</taxon>
        <taxon>Dikarya</taxon>
        <taxon>Basidiomycota</taxon>
        <taxon>Agaricomycotina</taxon>
        <taxon>Agaricomycetes</taxon>
        <taxon>Agaricomycetidae</taxon>
        <taxon>Agaricales</taxon>
        <taxon>Marasmiineae</taxon>
        <taxon>Mycenaceae</taxon>
        <taxon>Mycena</taxon>
    </lineage>
</organism>
<keyword evidence="2" id="KW-0677">Repeat</keyword>
<feature type="compositionally biased region" description="Basic and acidic residues" evidence="3">
    <location>
        <begin position="622"/>
        <end position="639"/>
    </location>
</feature>
<feature type="transmembrane region" description="Helical" evidence="4">
    <location>
        <begin position="786"/>
        <end position="805"/>
    </location>
</feature>
<protein>
    <recommendedName>
        <fullName evidence="8">Galactose oxidase</fullName>
    </recommendedName>
</protein>
<dbReference type="Proteomes" id="UP000620124">
    <property type="component" value="Unassembled WGS sequence"/>
</dbReference>
<evidence type="ECO:0000256" key="2">
    <source>
        <dbReference type="ARBA" id="ARBA00022737"/>
    </source>
</evidence>
<sequence>MANGLLGRQVFSLLAVLAFALHVHAALSVDPVPPFQWLNLNALLHGTTQPPGLKDAAMGYDETTRSLIIFGGEASSAVPQSQTYLLNLDSLNWSIPTPPATLQRTPPARSAAVSGIDAAASNRNGFIVIGGKGGDGTALSDVWEFDFTNEFWAEVNISPGGPSPRWGSSGGIDTRVAPVSDSILPGPNNTFWLVGGQDSQSSFSDLWRLNVSGTLSSNLPNSAEGSWEQISLPNLPGNFGQGGGVIFQQVVTSGGCNETATSGDSCAVQDTYVITSNRDSATAAPALDCPAPRLSPAVVPNANGFSPGFASQMVVLSGTFNSSLWDDGGGLKDGEVAVLNVDTQSWTRVLPSGDPGTSGTPSFPTPREGAAVVMSPQSLVGDSRKTSSDIIVFGGRDVSGNYLSDLWLLRAYNGLVTPTEPKWKGFGNGQLQTGVNANGAGVTNKFVTSCAFAIAPAPPTSSASNSTSNSTSGNGGSQGGDGGSQGGDDGTPNNNTVSAPLLNTSLLHKLFAPLSIALMLPAFLLYRLTSLSFNSSYDAALRRTWYYVSVFLGLVGYGLGIAGMAISFTTISSPDGTRPAPLSTAHGRAGLALFICFYGPLLLVAALHASTKHTKLELVAEAEDSRKRADSDLTEKDQLPRSAQTPSPALSVRRRTQSWGPSSWRKAREDSLSIDSGSAEMADPYNPPPAQRGFEVLNRPARPRRGSGSRLAVPLTNISHPSGSRSLGDLDWLNRRRSLTAVGELDYPLDHSTVTAPPPSTPGTLLDPPVEAPSNMPPPTSILSRLLFHTSLAALTVFCLATLWSKGPRGAFAALFAWAAAFYIILIASSWRGRPDRATLSLLFGRLRMEPRPRSTAPRPSVSDTLPETDENVAFPYTHLSACVPESVALRRRRAAKYRYRGGR</sequence>
<name>A0A8H7CYG6_9AGAR</name>
<evidence type="ECO:0000313" key="7">
    <source>
        <dbReference type="Proteomes" id="UP000620124"/>
    </source>
</evidence>
<feature type="chain" id="PRO_5034218376" description="Galactose oxidase" evidence="5">
    <location>
        <begin position="26"/>
        <end position="904"/>
    </location>
</feature>
<proteinExistence type="predicted"/>
<dbReference type="EMBL" id="JACAZI010000009">
    <property type="protein sequence ID" value="KAF7352797.1"/>
    <property type="molecule type" value="Genomic_DNA"/>
</dbReference>
<keyword evidence="5" id="KW-0732">Signal</keyword>
<evidence type="ECO:0000256" key="1">
    <source>
        <dbReference type="ARBA" id="ARBA00022441"/>
    </source>
</evidence>
<dbReference type="SUPFAM" id="SSF117281">
    <property type="entry name" value="Kelch motif"/>
    <property type="match status" value="1"/>
</dbReference>
<feature type="region of interest" description="Disordered" evidence="3">
    <location>
        <begin position="458"/>
        <end position="495"/>
    </location>
</feature>
<feature type="transmembrane region" description="Helical" evidence="4">
    <location>
        <begin position="506"/>
        <end position="526"/>
    </location>
</feature>
<evidence type="ECO:0000256" key="4">
    <source>
        <dbReference type="SAM" id="Phobius"/>
    </source>
</evidence>
<comment type="caution">
    <text evidence="6">The sequence shown here is derived from an EMBL/GenBank/DDBJ whole genome shotgun (WGS) entry which is preliminary data.</text>
</comment>
<keyword evidence="4" id="KW-0472">Membrane</keyword>
<feature type="signal peptide" evidence="5">
    <location>
        <begin position="1"/>
        <end position="25"/>
    </location>
</feature>
<feature type="compositionally biased region" description="Low complexity" evidence="3">
    <location>
        <begin position="460"/>
        <end position="472"/>
    </location>
</feature>
<feature type="transmembrane region" description="Helical" evidence="4">
    <location>
        <begin position="589"/>
        <end position="607"/>
    </location>
</feature>
<keyword evidence="4" id="KW-0812">Transmembrane</keyword>
<dbReference type="Gene3D" id="2.120.10.80">
    <property type="entry name" value="Kelch-type beta propeller"/>
    <property type="match status" value="2"/>
</dbReference>
<feature type="compositionally biased region" description="Gly residues" evidence="3">
    <location>
        <begin position="473"/>
        <end position="489"/>
    </location>
</feature>
<accession>A0A8H7CYG6</accession>
<keyword evidence="7" id="KW-1185">Reference proteome</keyword>
<evidence type="ECO:0000313" key="6">
    <source>
        <dbReference type="EMBL" id="KAF7352797.1"/>
    </source>
</evidence>
<keyword evidence="4" id="KW-1133">Transmembrane helix</keyword>
<feature type="region of interest" description="Disordered" evidence="3">
    <location>
        <begin position="622"/>
        <end position="717"/>
    </location>
</feature>
<reference evidence="6" key="1">
    <citation type="submission" date="2020-05" db="EMBL/GenBank/DDBJ databases">
        <title>Mycena genomes resolve the evolution of fungal bioluminescence.</title>
        <authorList>
            <person name="Tsai I.J."/>
        </authorList>
    </citation>
    <scope>NUCLEOTIDE SEQUENCE</scope>
    <source>
        <strain evidence="6">CCC161011</strain>
    </source>
</reference>
<dbReference type="PANTHER" id="PTHR46093:SF3">
    <property type="entry name" value="ACYL-COA-BINDING DOMAIN-CONTAINING PROTEIN 4"/>
    <property type="match status" value="1"/>
</dbReference>
<dbReference type="OrthoDB" id="10250130at2759"/>
<feature type="transmembrane region" description="Helical" evidence="4">
    <location>
        <begin position="811"/>
        <end position="831"/>
    </location>
</feature>
<dbReference type="InterPro" id="IPR015915">
    <property type="entry name" value="Kelch-typ_b-propeller"/>
</dbReference>
<dbReference type="PANTHER" id="PTHR46093">
    <property type="entry name" value="ACYL-COA-BINDING DOMAIN-CONTAINING PROTEIN 5"/>
    <property type="match status" value="1"/>
</dbReference>
<gene>
    <name evidence="6" type="ORF">MVEN_01246500</name>
</gene>
<dbReference type="AlphaFoldDB" id="A0A8H7CYG6"/>
<feature type="transmembrane region" description="Helical" evidence="4">
    <location>
        <begin position="546"/>
        <end position="569"/>
    </location>
</feature>
<evidence type="ECO:0000256" key="3">
    <source>
        <dbReference type="SAM" id="MobiDB-lite"/>
    </source>
</evidence>